<dbReference type="Proteomes" id="UP000011021">
    <property type="component" value="Unassembled WGS sequence"/>
</dbReference>
<dbReference type="InterPro" id="IPR029068">
    <property type="entry name" value="Glyas_Bleomycin-R_OHBP_Dase"/>
</dbReference>
<evidence type="ECO:0000313" key="3">
    <source>
        <dbReference type="Proteomes" id="UP000011021"/>
    </source>
</evidence>
<dbReference type="AlphaFoldDB" id="E7RWZ6"/>
<dbReference type="SUPFAM" id="SSF54593">
    <property type="entry name" value="Glyoxalase/Bleomycin resistance protein/Dihydroxybiphenyl dioxygenase"/>
    <property type="match status" value="1"/>
</dbReference>
<accession>E7RWZ6</accession>
<dbReference type="InterPro" id="IPR004360">
    <property type="entry name" value="Glyas_Fos-R_dOase_dom"/>
</dbReference>
<keyword evidence="3" id="KW-1185">Reference proteome</keyword>
<evidence type="ECO:0000313" key="2">
    <source>
        <dbReference type="EMBL" id="EFV95068.1"/>
    </source>
</evidence>
<organism evidence="2 3">
    <name type="scientific">Lautropia mirabilis ATCC 51599</name>
    <dbReference type="NCBI Taxonomy" id="887898"/>
    <lineage>
        <taxon>Bacteria</taxon>
        <taxon>Pseudomonadati</taxon>
        <taxon>Pseudomonadota</taxon>
        <taxon>Betaproteobacteria</taxon>
        <taxon>Burkholderiales</taxon>
        <taxon>Burkholderiaceae</taxon>
        <taxon>Lautropia</taxon>
    </lineage>
</organism>
<dbReference type="PANTHER" id="PTHR35006:SF4">
    <property type="entry name" value="BLR7706 PROTEIN"/>
    <property type="match status" value="1"/>
</dbReference>
<dbReference type="Gene3D" id="3.10.180.10">
    <property type="entry name" value="2,3-Dihydroxybiphenyl 1,2-Dioxygenase, domain 1"/>
    <property type="match status" value="1"/>
</dbReference>
<feature type="domain" description="VOC" evidence="1">
    <location>
        <begin position="7"/>
        <end position="131"/>
    </location>
</feature>
<sequence>MSSNPSILSHVSLGTNQLDRALAFYDKALGALGIGRVVDMSQEHHAVAYGRAYPEFWVQAPFNGKPAEVANGVHIAFYAETPAQVDAFYKAALEAGATDDGAPGPRPIYGKQYYGCFVRDPDGHKIEAMAWVEQPGA</sequence>
<dbReference type="EMBL" id="AEQP01000005">
    <property type="protein sequence ID" value="EFV95068.1"/>
    <property type="molecule type" value="Genomic_DNA"/>
</dbReference>
<dbReference type="PROSITE" id="PS51819">
    <property type="entry name" value="VOC"/>
    <property type="match status" value="1"/>
</dbReference>
<dbReference type="RefSeq" id="WP_005673457.1">
    <property type="nucleotide sequence ID" value="NZ_CP146288.1"/>
</dbReference>
<reference evidence="2 3" key="1">
    <citation type="submission" date="2010-12" db="EMBL/GenBank/DDBJ databases">
        <authorList>
            <person name="Muzny D."/>
            <person name="Qin X."/>
            <person name="Deng J."/>
            <person name="Jiang H."/>
            <person name="Liu Y."/>
            <person name="Qu J."/>
            <person name="Song X.-Z."/>
            <person name="Zhang L."/>
            <person name="Thornton R."/>
            <person name="Coyle M."/>
            <person name="Francisco L."/>
            <person name="Jackson L."/>
            <person name="Javaid M."/>
            <person name="Korchina V."/>
            <person name="Kovar C."/>
            <person name="Mata R."/>
            <person name="Mathew T."/>
            <person name="Ngo R."/>
            <person name="Nguyen L."/>
            <person name="Nguyen N."/>
            <person name="Okwuonu G."/>
            <person name="Ongeri F."/>
            <person name="Pham C."/>
            <person name="Simmons D."/>
            <person name="Wilczek-Boney K."/>
            <person name="Hale W."/>
            <person name="Jakkamsetti A."/>
            <person name="Pham P."/>
            <person name="Ruth R."/>
            <person name="San Lucas F."/>
            <person name="Warren J."/>
            <person name="Zhang J."/>
            <person name="Zhao Z."/>
            <person name="Zhou C."/>
            <person name="Zhu D."/>
            <person name="Lee S."/>
            <person name="Bess C."/>
            <person name="Blankenburg K."/>
            <person name="Forbes L."/>
            <person name="Fu Q."/>
            <person name="Gubbala S."/>
            <person name="Hirani K."/>
            <person name="Jayaseelan J.C."/>
            <person name="Lara F."/>
            <person name="Munidasa M."/>
            <person name="Palculict T."/>
            <person name="Patil S."/>
            <person name="Pu L.-L."/>
            <person name="Saada N."/>
            <person name="Tang L."/>
            <person name="Weissenberger G."/>
            <person name="Zhu Y."/>
            <person name="Hemphill L."/>
            <person name="Shang Y."/>
            <person name="Youmans B."/>
            <person name="Ayvaz T."/>
            <person name="Ross M."/>
            <person name="Santibanez J."/>
            <person name="Aqrawi P."/>
            <person name="Gross S."/>
            <person name="Joshi V."/>
            <person name="Fowler G."/>
            <person name="Nazareth L."/>
            <person name="Reid J."/>
            <person name="Worley K."/>
            <person name="Petrosino J."/>
            <person name="Highlander S."/>
            <person name="Gibbs R."/>
        </authorList>
    </citation>
    <scope>NUCLEOTIDE SEQUENCE [LARGE SCALE GENOMIC DNA]</scope>
    <source>
        <strain evidence="2 3">ATCC 51599</strain>
    </source>
</reference>
<dbReference type="Pfam" id="PF00903">
    <property type="entry name" value="Glyoxalase"/>
    <property type="match status" value="1"/>
</dbReference>
<evidence type="ECO:0000259" key="1">
    <source>
        <dbReference type="PROSITE" id="PS51819"/>
    </source>
</evidence>
<gene>
    <name evidence="2" type="ORF">HMPREF0551_1209</name>
</gene>
<dbReference type="PANTHER" id="PTHR35006">
    <property type="entry name" value="GLYOXALASE FAMILY PROTEIN (AFU_ORTHOLOGUE AFUA_5G14830)"/>
    <property type="match status" value="1"/>
</dbReference>
<name>E7RWZ6_9BURK</name>
<comment type="caution">
    <text evidence="2">The sequence shown here is derived from an EMBL/GenBank/DDBJ whole genome shotgun (WGS) entry which is preliminary data.</text>
</comment>
<dbReference type="InterPro" id="IPR037523">
    <property type="entry name" value="VOC_core"/>
</dbReference>
<dbReference type="STRING" id="887898.HMPREF0551_1209"/>
<protein>
    <submittedName>
        <fullName evidence="2">Glyoxalase family protein</fullName>
    </submittedName>
</protein>
<dbReference type="CDD" id="cd07262">
    <property type="entry name" value="VOC_like"/>
    <property type="match status" value="1"/>
</dbReference>
<dbReference type="eggNOG" id="COG0346">
    <property type="taxonomic scope" value="Bacteria"/>
</dbReference>
<dbReference type="HOGENOM" id="CLU_046006_6_1_4"/>
<proteinExistence type="predicted"/>